<protein>
    <submittedName>
        <fullName evidence="2">Uncharacterized protein</fullName>
    </submittedName>
</protein>
<name>A0AAV4UY59_CAEEX</name>
<dbReference type="EMBL" id="BPLR01013682">
    <property type="protein sequence ID" value="GIY62920.1"/>
    <property type="molecule type" value="Genomic_DNA"/>
</dbReference>
<feature type="region of interest" description="Disordered" evidence="1">
    <location>
        <begin position="1"/>
        <end position="36"/>
    </location>
</feature>
<evidence type="ECO:0000313" key="2">
    <source>
        <dbReference type="EMBL" id="GIY62920.1"/>
    </source>
</evidence>
<keyword evidence="3" id="KW-1185">Reference proteome</keyword>
<evidence type="ECO:0000313" key="3">
    <source>
        <dbReference type="Proteomes" id="UP001054945"/>
    </source>
</evidence>
<evidence type="ECO:0000256" key="1">
    <source>
        <dbReference type="SAM" id="MobiDB-lite"/>
    </source>
</evidence>
<proteinExistence type="predicted"/>
<accession>A0AAV4UY59</accession>
<dbReference type="Proteomes" id="UP001054945">
    <property type="component" value="Unassembled WGS sequence"/>
</dbReference>
<comment type="caution">
    <text evidence="2">The sequence shown here is derived from an EMBL/GenBank/DDBJ whole genome shotgun (WGS) entry which is preliminary data.</text>
</comment>
<gene>
    <name evidence="2" type="ORF">CEXT_117821</name>
</gene>
<sequence length="97" mass="10858">MNWEACKQGSINNDIMRKKKGGGLSVGGPMSPPGCEQCDSRSSAKYVRKWGDHQEFTELCTFPPVFIFWTMSHIEVPVLTLCSISLRTLCVNLFMSP</sequence>
<organism evidence="2 3">
    <name type="scientific">Caerostris extrusa</name>
    <name type="common">Bark spider</name>
    <name type="synonym">Caerostris bankana</name>
    <dbReference type="NCBI Taxonomy" id="172846"/>
    <lineage>
        <taxon>Eukaryota</taxon>
        <taxon>Metazoa</taxon>
        <taxon>Ecdysozoa</taxon>
        <taxon>Arthropoda</taxon>
        <taxon>Chelicerata</taxon>
        <taxon>Arachnida</taxon>
        <taxon>Araneae</taxon>
        <taxon>Araneomorphae</taxon>
        <taxon>Entelegynae</taxon>
        <taxon>Araneoidea</taxon>
        <taxon>Araneidae</taxon>
        <taxon>Caerostris</taxon>
    </lineage>
</organism>
<dbReference type="AlphaFoldDB" id="A0AAV4UY59"/>
<reference evidence="2 3" key="1">
    <citation type="submission" date="2021-06" db="EMBL/GenBank/DDBJ databases">
        <title>Caerostris extrusa draft genome.</title>
        <authorList>
            <person name="Kono N."/>
            <person name="Arakawa K."/>
        </authorList>
    </citation>
    <scope>NUCLEOTIDE SEQUENCE [LARGE SCALE GENOMIC DNA]</scope>
</reference>